<feature type="compositionally biased region" description="Polar residues" evidence="2">
    <location>
        <begin position="428"/>
        <end position="438"/>
    </location>
</feature>
<keyword evidence="4" id="KW-1185">Reference proteome</keyword>
<dbReference type="Pfam" id="PF04938">
    <property type="entry name" value="SIP1"/>
    <property type="match status" value="1"/>
</dbReference>
<evidence type="ECO:0000313" key="4">
    <source>
        <dbReference type="Proteomes" id="UP000800096"/>
    </source>
</evidence>
<protein>
    <submittedName>
        <fullName evidence="3">Uncharacterized protein</fullName>
    </submittedName>
</protein>
<dbReference type="Proteomes" id="UP000800096">
    <property type="component" value="Unassembled WGS sequence"/>
</dbReference>
<dbReference type="GO" id="GO:0000387">
    <property type="term" value="P:spliceosomal snRNP assembly"/>
    <property type="evidence" value="ECO:0007669"/>
    <property type="project" value="InterPro"/>
</dbReference>
<comment type="similarity">
    <text evidence="1">Belongs to the gemin-2 family.</text>
</comment>
<dbReference type="GO" id="GO:0032797">
    <property type="term" value="C:SMN complex"/>
    <property type="evidence" value="ECO:0007669"/>
    <property type="project" value="TreeGrafter"/>
</dbReference>
<accession>A0A6A5QD74</accession>
<name>A0A6A5QD74_AMPQU</name>
<dbReference type="AlphaFoldDB" id="A0A6A5QD74"/>
<evidence type="ECO:0000256" key="1">
    <source>
        <dbReference type="ARBA" id="ARBA00025758"/>
    </source>
</evidence>
<gene>
    <name evidence="3" type="ORF">BDU57DRAFT_479894</name>
</gene>
<feature type="region of interest" description="Disordered" evidence="2">
    <location>
        <begin position="325"/>
        <end position="410"/>
    </location>
</feature>
<feature type="compositionally biased region" description="Acidic residues" evidence="2">
    <location>
        <begin position="397"/>
        <end position="409"/>
    </location>
</feature>
<dbReference type="InterPro" id="IPR035426">
    <property type="entry name" value="Gemin2/Brr1"/>
</dbReference>
<organism evidence="3 4">
    <name type="scientific">Ampelomyces quisqualis</name>
    <name type="common">Powdery mildew agent</name>
    <dbReference type="NCBI Taxonomy" id="50730"/>
    <lineage>
        <taxon>Eukaryota</taxon>
        <taxon>Fungi</taxon>
        <taxon>Dikarya</taxon>
        <taxon>Ascomycota</taxon>
        <taxon>Pezizomycotina</taxon>
        <taxon>Dothideomycetes</taxon>
        <taxon>Pleosporomycetidae</taxon>
        <taxon>Pleosporales</taxon>
        <taxon>Pleosporineae</taxon>
        <taxon>Phaeosphaeriaceae</taxon>
        <taxon>Ampelomyces</taxon>
    </lineage>
</organism>
<dbReference type="OrthoDB" id="428895at2759"/>
<sequence length="504" mass="56099">MTGAGVNLATTKDGGSYNKLQRPTDYLMPGAVPPPKNALSPEAPNPTNPSKRKREQADPASEQKRSRTEQKTPKQHDSRPSATNKEQSRDTESGMRTMLPGLDDHEYSSDDGTSEALTYLRNVRSEASTIPNLLVASTLDGHENTKSDQNAIYREGTWIAVDGHRVGTPGSRYSEENNLPDPQDRQCQLLLERFHSLRATLATIVDDPSTLATLSNEDTPNMIHQLRRGQDWAKLFDKEWPKLEFMAQLDQISIYRALDRCTYNLERARSISAKFSCWIWTLLASTEDIGTLNNYQVGRIRDLGQKAVLLATRLRNGGFRDQMAAEENGDEGHGSPTADDEHDVAEDMQEESIEEYEESLLGAQEYTPDDDKEPGELEAPDKPIDDGESSAEMSMSADEEELQHDEEGTELERARARLLAQLGDRLVQPSQQSIQEQNTAEDAEAASQSGRNTSDEERISSGGGCDDLAGYGADLNTRAAIDMILTIVAEYFGQKDLLKYRQQW</sequence>
<reference evidence="3" key="1">
    <citation type="journal article" date="2020" name="Stud. Mycol.">
        <title>101 Dothideomycetes genomes: a test case for predicting lifestyles and emergence of pathogens.</title>
        <authorList>
            <person name="Haridas S."/>
            <person name="Albert R."/>
            <person name="Binder M."/>
            <person name="Bloem J."/>
            <person name="Labutti K."/>
            <person name="Salamov A."/>
            <person name="Andreopoulos B."/>
            <person name="Baker S."/>
            <person name="Barry K."/>
            <person name="Bills G."/>
            <person name="Bluhm B."/>
            <person name="Cannon C."/>
            <person name="Castanera R."/>
            <person name="Culley D."/>
            <person name="Daum C."/>
            <person name="Ezra D."/>
            <person name="Gonzalez J."/>
            <person name="Henrissat B."/>
            <person name="Kuo A."/>
            <person name="Liang C."/>
            <person name="Lipzen A."/>
            <person name="Lutzoni F."/>
            <person name="Magnuson J."/>
            <person name="Mondo S."/>
            <person name="Nolan M."/>
            <person name="Ohm R."/>
            <person name="Pangilinan J."/>
            <person name="Park H.-J."/>
            <person name="Ramirez L."/>
            <person name="Alfaro M."/>
            <person name="Sun H."/>
            <person name="Tritt A."/>
            <person name="Yoshinaga Y."/>
            <person name="Zwiers L.-H."/>
            <person name="Turgeon B."/>
            <person name="Goodwin S."/>
            <person name="Spatafora J."/>
            <person name="Crous P."/>
            <person name="Grigoriev I."/>
        </authorList>
    </citation>
    <scope>NUCLEOTIDE SEQUENCE</scope>
    <source>
        <strain evidence="3">HMLAC05119</strain>
    </source>
</reference>
<dbReference type="EMBL" id="ML979138">
    <property type="protein sequence ID" value="KAF1913571.1"/>
    <property type="molecule type" value="Genomic_DNA"/>
</dbReference>
<feature type="compositionally biased region" description="Acidic residues" evidence="2">
    <location>
        <begin position="367"/>
        <end position="378"/>
    </location>
</feature>
<evidence type="ECO:0000313" key="3">
    <source>
        <dbReference type="EMBL" id="KAF1913571.1"/>
    </source>
</evidence>
<feature type="compositionally biased region" description="Basic and acidic residues" evidence="2">
    <location>
        <begin position="55"/>
        <end position="79"/>
    </location>
</feature>
<dbReference type="PANTHER" id="PTHR12794:SF0">
    <property type="entry name" value="GEM-ASSOCIATED PROTEIN 2"/>
    <property type="match status" value="1"/>
</dbReference>
<dbReference type="PANTHER" id="PTHR12794">
    <property type="entry name" value="GEMIN2"/>
    <property type="match status" value="1"/>
</dbReference>
<proteinExistence type="inferred from homology"/>
<feature type="compositionally biased region" description="Acidic residues" evidence="2">
    <location>
        <begin position="338"/>
        <end position="358"/>
    </location>
</feature>
<feature type="region of interest" description="Disordered" evidence="2">
    <location>
        <begin position="1"/>
        <end position="112"/>
    </location>
</feature>
<feature type="region of interest" description="Disordered" evidence="2">
    <location>
        <begin position="426"/>
        <end position="465"/>
    </location>
</feature>
<evidence type="ECO:0000256" key="2">
    <source>
        <dbReference type="SAM" id="MobiDB-lite"/>
    </source>
</evidence>
<dbReference type="Gene3D" id="1.20.58.1070">
    <property type="match status" value="1"/>
</dbReference>
<dbReference type="GO" id="GO:0005634">
    <property type="term" value="C:nucleus"/>
    <property type="evidence" value="ECO:0007669"/>
    <property type="project" value="TreeGrafter"/>
</dbReference>